<accession>A0A6G1J1M8</accession>
<evidence type="ECO:0000313" key="2">
    <source>
        <dbReference type="EMBL" id="KAF2684101.1"/>
    </source>
</evidence>
<dbReference type="PANTHER" id="PTHR43861">
    <property type="entry name" value="TRANS-ACONITATE 2-METHYLTRANSFERASE-RELATED"/>
    <property type="match status" value="1"/>
</dbReference>
<evidence type="ECO:0000313" key="3">
    <source>
        <dbReference type="Proteomes" id="UP000799291"/>
    </source>
</evidence>
<dbReference type="Pfam" id="PF13489">
    <property type="entry name" value="Methyltransf_23"/>
    <property type="match status" value="1"/>
</dbReference>
<evidence type="ECO:0000256" key="1">
    <source>
        <dbReference type="ARBA" id="ARBA00022679"/>
    </source>
</evidence>
<dbReference type="GO" id="GO:0008168">
    <property type="term" value="F:methyltransferase activity"/>
    <property type="evidence" value="ECO:0007669"/>
    <property type="project" value="UniProtKB-KW"/>
</dbReference>
<dbReference type="Gene3D" id="3.40.50.150">
    <property type="entry name" value="Vaccinia Virus protein VP39"/>
    <property type="match status" value="1"/>
</dbReference>
<sequence length="240" mass="26487">MTTPAEKLQDTGAIAEWFESQPINQRTYQYLAEDIYSRLPFFSVAWTKDASGTPTHNATKMLDYACGSGILTRIFAPHVSSITAIDISASQIERYKTNIPTFEIPPENISTLIGDLLADVPQPLFASEAYHDFDFITVGAALHHFPSAEMAVRALGARLSEGGVLAIQDLWDGGQHDDGETRKGPRGFTEESMRGMMEGVGLTDFRMVVLPRVYELALPSGEVASMQCFIARAEKHRTKQ</sequence>
<proteinExistence type="predicted"/>
<dbReference type="SUPFAM" id="SSF53335">
    <property type="entry name" value="S-adenosyl-L-methionine-dependent methyltransferases"/>
    <property type="match status" value="1"/>
</dbReference>
<keyword evidence="3" id="KW-1185">Reference proteome</keyword>
<keyword evidence="1 2" id="KW-0808">Transferase</keyword>
<protein>
    <submittedName>
        <fullName evidence="2">S-adenosyl-L-methionine-dependent methyltransferase</fullName>
    </submittedName>
</protein>
<dbReference type="CDD" id="cd02440">
    <property type="entry name" value="AdoMet_MTases"/>
    <property type="match status" value="1"/>
</dbReference>
<dbReference type="InterPro" id="IPR029063">
    <property type="entry name" value="SAM-dependent_MTases_sf"/>
</dbReference>
<dbReference type="OrthoDB" id="3647at2759"/>
<dbReference type="AlphaFoldDB" id="A0A6G1J1M8"/>
<dbReference type="Proteomes" id="UP000799291">
    <property type="component" value="Unassembled WGS sequence"/>
</dbReference>
<keyword evidence="2" id="KW-0489">Methyltransferase</keyword>
<name>A0A6G1J1M8_9PLEO</name>
<dbReference type="EMBL" id="MU005582">
    <property type="protein sequence ID" value="KAF2684101.1"/>
    <property type="molecule type" value="Genomic_DNA"/>
</dbReference>
<gene>
    <name evidence="2" type="ORF">K458DRAFT_418414</name>
</gene>
<reference evidence="2" key="1">
    <citation type="journal article" date="2020" name="Stud. Mycol.">
        <title>101 Dothideomycetes genomes: a test case for predicting lifestyles and emergence of pathogens.</title>
        <authorList>
            <person name="Haridas S."/>
            <person name="Albert R."/>
            <person name="Binder M."/>
            <person name="Bloem J."/>
            <person name="Labutti K."/>
            <person name="Salamov A."/>
            <person name="Andreopoulos B."/>
            <person name="Baker S."/>
            <person name="Barry K."/>
            <person name="Bills G."/>
            <person name="Bluhm B."/>
            <person name="Cannon C."/>
            <person name="Castanera R."/>
            <person name="Culley D."/>
            <person name="Daum C."/>
            <person name="Ezra D."/>
            <person name="Gonzalez J."/>
            <person name="Henrissat B."/>
            <person name="Kuo A."/>
            <person name="Liang C."/>
            <person name="Lipzen A."/>
            <person name="Lutzoni F."/>
            <person name="Magnuson J."/>
            <person name="Mondo S."/>
            <person name="Nolan M."/>
            <person name="Ohm R."/>
            <person name="Pangilinan J."/>
            <person name="Park H.-J."/>
            <person name="Ramirez L."/>
            <person name="Alfaro M."/>
            <person name="Sun H."/>
            <person name="Tritt A."/>
            <person name="Yoshinaga Y."/>
            <person name="Zwiers L.-H."/>
            <person name="Turgeon B."/>
            <person name="Goodwin S."/>
            <person name="Spatafora J."/>
            <person name="Crous P."/>
            <person name="Grigoriev I."/>
        </authorList>
    </citation>
    <scope>NUCLEOTIDE SEQUENCE</scope>
    <source>
        <strain evidence="2">CBS 122367</strain>
    </source>
</reference>
<dbReference type="GO" id="GO:0032259">
    <property type="term" value="P:methylation"/>
    <property type="evidence" value="ECO:0007669"/>
    <property type="project" value="UniProtKB-KW"/>
</dbReference>
<organism evidence="2 3">
    <name type="scientific">Lentithecium fluviatile CBS 122367</name>
    <dbReference type="NCBI Taxonomy" id="1168545"/>
    <lineage>
        <taxon>Eukaryota</taxon>
        <taxon>Fungi</taxon>
        <taxon>Dikarya</taxon>
        <taxon>Ascomycota</taxon>
        <taxon>Pezizomycotina</taxon>
        <taxon>Dothideomycetes</taxon>
        <taxon>Pleosporomycetidae</taxon>
        <taxon>Pleosporales</taxon>
        <taxon>Massarineae</taxon>
        <taxon>Lentitheciaceae</taxon>
        <taxon>Lentithecium</taxon>
    </lineage>
</organism>
<dbReference type="PANTHER" id="PTHR43861:SF3">
    <property type="entry name" value="PUTATIVE (AFU_ORTHOLOGUE AFUA_2G14390)-RELATED"/>
    <property type="match status" value="1"/>
</dbReference>